<proteinExistence type="predicted"/>
<organism evidence="1 2">
    <name type="scientific">Paenibacillus roseopurpureus</name>
    <dbReference type="NCBI Taxonomy" id="2918901"/>
    <lineage>
        <taxon>Bacteria</taxon>
        <taxon>Bacillati</taxon>
        <taxon>Bacillota</taxon>
        <taxon>Bacilli</taxon>
        <taxon>Bacillales</taxon>
        <taxon>Paenibacillaceae</taxon>
        <taxon>Paenibacillus</taxon>
    </lineage>
</organism>
<dbReference type="Proteomes" id="UP001304650">
    <property type="component" value="Chromosome"/>
</dbReference>
<dbReference type="EMBL" id="CP130319">
    <property type="protein sequence ID" value="WNR43997.1"/>
    <property type="molecule type" value="Genomic_DNA"/>
</dbReference>
<gene>
    <name evidence="1" type="ORF">MJB10_23350</name>
</gene>
<dbReference type="KEGG" id="proo:MJB10_23350"/>
<name>A0AA96LLC0_9BACL</name>
<evidence type="ECO:0000313" key="1">
    <source>
        <dbReference type="EMBL" id="WNR43997.1"/>
    </source>
</evidence>
<dbReference type="AlphaFoldDB" id="A0AA96LLC0"/>
<accession>A0AA96LLC0</accession>
<keyword evidence="2" id="KW-1185">Reference proteome</keyword>
<protein>
    <submittedName>
        <fullName evidence="1">Uncharacterized protein</fullName>
    </submittedName>
</protein>
<evidence type="ECO:0000313" key="2">
    <source>
        <dbReference type="Proteomes" id="UP001304650"/>
    </source>
</evidence>
<reference evidence="1" key="1">
    <citation type="submission" date="2022-02" db="EMBL/GenBank/DDBJ databases">
        <title>Paenibacillus sp. MBLB1832 Whole Genome Shotgun Sequencing.</title>
        <authorList>
            <person name="Hwang C.Y."/>
            <person name="Cho E.-S."/>
            <person name="Seo M.-J."/>
        </authorList>
    </citation>
    <scope>NUCLEOTIDE SEQUENCE</scope>
    <source>
        <strain evidence="1">MBLB1832</strain>
    </source>
</reference>
<sequence>MAEAWLRFWRMAPGWNVIFHHFSGSGDEIGYWIVVFFTSGDESVEGNSGSAFSVDSHFAHLNSVHKKPFATNGCEG</sequence>
<dbReference type="RefSeq" id="WP_314799127.1">
    <property type="nucleotide sequence ID" value="NZ_CP130319.1"/>
</dbReference>